<evidence type="ECO:0000313" key="3">
    <source>
        <dbReference type="Proteomes" id="UP000051084"/>
    </source>
</evidence>
<organism evidence="2 3">
    <name type="scientific">Limosilactobacillus equigenerosi DSM 18793 = JCM 14505</name>
    <dbReference type="NCBI Taxonomy" id="1423742"/>
    <lineage>
        <taxon>Bacteria</taxon>
        <taxon>Bacillati</taxon>
        <taxon>Bacillota</taxon>
        <taxon>Bacilli</taxon>
        <taxon>Lactobacillales</taxon>
        <taxon>Lactobacillaceae</taxon>
        <taxon>Limosilactobacillus</taxon>
    </lineage>
</organism>
<dbReference type="Proteomes" id="UP000051084">
    <property type="component" value="Unassembled WGS sequence"/>
</dbReference>
<reference evidence="2 3" key="1">
    <citation type="journal article" date="2015" name="Genome Announc.">
        <title>Expanding the biotechnology potential of lactobacilli through comparative genomics of 213 strains and associated genera.</title>
        <authorList>
            <person name="Sun Z."/>
            <person name="Harris H.M."/>
            <person name="McCann A."/>
            <person name="Guo C."/>
            <person name="Argimon S."/>
            <person name="Zhang W."/>
            <person name="Yang X."/>
            <person name="Jeffery I.B."/>
            <person name="Cooney J.C."/>
            <person name="Kagawa T.F."/>
            <person name="Liu W."/>
            <person name="Song Y."/>
            <person name="Salvetti E."/>
            <person name="Wrobel A."/>
            <person name="Rasinkangas P."/>
            <person name="Parkhill J."/>
            <person name="Rea M.C."/>
            <person name="O'Sullivan O."/>
            <person name="Ritari J."/>
            <person name="Douillard F.P."/>
            <person name="Paul Ross R."/>
            <person name="Yang R."/>
            <person name="Briner A.E."/>
            <person name="Felis G.E."/>
            <person name="de Vos W.M."/>
            <person name="Barrangou R."/>
            <person name="Klaenhammer T.R."/>
            <person name="Caufield P.W."/>
            <person name="Cui Y."/>
            <person name="Zhang H."/>
            <person name="O'Toole P.W."/>
        </authorList>
    </citation>
    <scope>NUCLEOTIDE SEQUENCE [LARGE SCALE GENOMIC DNA]</scope>
    <source>
        <strain evidence="2 3">DSM 18793</strain>
    </source>
</reference>
<keyword evidence="1" id="KW-0472">Membrane</keyword>
<dbReference type="RefSeq" id="WP_054653248.1">
    <property type="nucleotide sequence ID" value="NZ_AZGC01000054.1"/>
</dbReference>
<feature type="transmembrane region" description="Helical" evidence="1">
    <location>
        <begin position="160"/>
        <end position="183"/>
    </location>
</feature>
<dbReference type="AlphaFoldDB" id="A0A0R1UHY2"/>
<comment type="caution">
    <text evidence="2">The sequence shown here is derived from an EMBL/GenBank/DDBJ whole genome shotgun (WGS) entry which is preliminary data.</text>
</comment>
<feature type="transmembrane region" description="Helical" evidence="1">
    <location>
        <begin position="189"/>
        <end position="209"/>
    </location>
</feature>
<keyword evidence="1" id="KW-1133">Transmembrane helix</keyword>
<dbReference type="STRING" id="417373.GCA_001570685_00862"/>
<gene>
    <name evidence="2" type="ORF">FC21_GL000236</name>
</gene>
<evidence type="ECO:0000313" key="2">
    <source>
        <dbReference type="EMBL" id="KRL92516.1"/>
    </source>
</evidence>
<evidence type="ECO:0000256" key="1">
    <source>
        <dbReference type="SAM" id="Phobius"/>
    </source>
</evidence>
<keyword evidence="1" id="KW-0812">Transmembrane</keyword>
<protein>
    <submittedName>
        <fullName evidence="2">Uncharacterized protein</fullName>
    </submittedName>
</protein>
<accession>A0A0R1UHY2</accession>
<keyword evidence="3" id="KW-1185">Reference proteome</keyword>
<feature type="transmembrane region" description="Helical" evidence="1">
    <location>
        <begin position="83"/>
        <end position="105"/>
    </location>
</feature>
<name>A0A0R1UHY2_9LACO</name>
<sequence>MIKENTPYRVKPLYQINWRYYIVKIKDEYFVIDYINPRNIFNMFLYAGKRSYMVYKIGKTLDEFPLEYTKLNWVILNCKKFEVILTVFFVMGIILSFVSGTSNILIKNIPLILDLEIASLLILYLISLCKDKYENFKYLTQYKGVRLIYKREKYKSKLGAFLYCYITNPIGECATLCFLTWLLYDTSSLLILLMVQLPGSLFIICRPYINITYELSSSKLNLERIPDE</sequence>
<dbReference type="EMBL" id="AZGC01000054">
    <property type="protein sequence ID" value="KRL92516.1"/>
    <property type="molecule type" value="Genomic_DNA"/>
</dbReference>
<dbReference type="PATRIC" id="fig|1423742.4.peg.249"/>
<proteinExistence type="predicted"/>
<feature type="transmembrane region" description="Helical" evidence="1">
    <location>
        <begin position="111"/>
        <end position="129"/>
    </location>
</feature>